<organism evidence="1 2">
    <name type="scientific">Pistacia integerrima</name>
    <dbReference type="NCBI Taxonomy" id="434235"/>
    <lineage>
        <taxon>Eukaryota</taxon>
        <taxon>Viridiplantae</taxon>
        <taxon>Streptophyta</taxon>
        <taxon>Embryophyta</taxon>
        <taxon>Tracheophyta</taxon>
        <taxon>Spermatophyta</taxon>
        <taxon>Magnoliopsida</taxon>
        <taxon>eudicotyledons</taxon>
        <taxon>Gunneridae</taxon>
        <taxon>Pentapetalae</taxon>
        <taxon>rosids</taxon>
        <taxon>malvids</taxon>
        <taxon>Sapindales</taxon>
        <taxon>Anacardiaceae</taxon>
        <taxon>Pistacia</taxon>
    </lineage>
</organism>
<protein>
    <submittedName>
        <fullName evidence="1">Uncharacterized protein</fullName>
    </submittedName>
</protein>
<comment type="caution">
    <text evidence="1">The sequence shown here is derived from an EMBL/GenBank/DDBJ whole genome shotgun (WGS) entry which is preliminary data.</text>
</comment>
<keyword evidence="2" id="KW-1185">Reference proteome</keyword>
<dbReference type="EMBL" id="CM047747">
    <property type="protein sequence ID" value="KAJ0017028.1"/>
    <property type="molecule type" value="Genomic_DNA"/>
</dbReference>
<accession>A0ACC0XF62</accession>
<evidence type="ECO:0000313" key="2">
    <source>
        <dbReference type="Proteomes" id="UP001163603"/>
    </source>
</evidence>
<sequence>MSRPPMFRVVNMLTRDIEIGAVTSKPSYLSDWNFNDETSSFIMNSGIGTSSSTASYSKNKSDNPNDLSQGVGPLVSPLNPYQASIQVQWNSPDSVNSLALGVFVFDAQWHWSMYTSGTP</sequence>
<name>A0ACC0XF62_9ROSI</name>
<dbReference type="Proteomes" id="UP001163603">
    <property type="component" value="Chromosome 12"/>
</dbReference>
<gene>
    <name evidence="1" type="ORF">Pint_11546</name>
</gene>
<reference evidence="2" key="1">
    <citation type="journal article" date="2023" name="G3 (Bethesda)">
        <title>Genome assembly and association tests identify interacting loci associated with vigor, precocity, and sex in interspecific pistachio rootstocks.</title>
        <authorList>
            <person name="Palmer W."/>
            <person name="Jacygrad E."/>
            <person name="Sagayaradj S."/>
            <person name="Cavanaugh K."/>
            <person name="Han R."/>
            <person name="Bertier L."/>
            <person name="Beede B."/>
            <person name="Kafkas S."/>
            <person name="Golino D."/>
            <person name="Preece J."/>
            <person name="Michelmore R."/>
        </authorList>
    </citation>
    <scope>NUCLEOTIDE SEQUENCE [LARGE SCALE GENOMIC DNA]</scope>
</reference>
<evidence type="ECO:0000313" key="1">
    <source>
        <dbReference type="EMBL" id="KAJ0017028.1"/>
    </source>
</evidence>
<proteinExistence type="predicted"/>